<comment type="pathway">
    <text evidence="4">Porphyrin-containing compound metabolism.</text>
</comment>
<sequence>MSAQVPITVFAGGEVGQWRVETVAAVSGPPLPVVPRLSVSDATHRGDTDAVWALRGLTSNTRYTRRDEREALAARQAGLGRPEATRAALIPISKSAAWWALAQDERRLLFEETSHHISIGMDYLPAVARRLLHGRDLDEPFDFLTWFEYSPDDAPAFEDLVARLRTTTEWEYVEREIDIRLVR</sequence>
<evidence type="ECO:0000256" key="3">
    <source>
        <dbReference type="ARBA" id="ARBA00023004"/>
    </source>
</evidence>
<dbReference type="GO" id="GO:0016491">
    <property type="term" value="F:oxidoreductase activity"/>
    <property type="evidence" value="ECO:0007669"/>
    <property type="project" value="InterPro"/>
</dbReference>
<comment type="cofactor">
    <cofactor evidence="6">
        <name>Fe-coproporphyrin III</name>
        <dbReference type="ChEBI" id="CHEBI:68438"/>
    </cofactor>
</comment>
<dbReference type="Gene3D" id="3.30.70.3420">
    <property type="match status" value="1"/>
</dbReference>
<evidence type="ECO:0000256" key="4">
    <source>
        <dbReference type="ARBA" id="ARBA00023444"/>
    </source>
</evidence>
<dbReference type="SUPFAM" id="SSF54909">
    <property type="entry name" value="Dimeric alpha+beta barrel"/>
    <property type="match status" value="1"/>
</dbReference>
<keyword evidence="3" id="KW-0408">Iron</keyword>
<dbReference type="InterPro" id="IPR011008">
    <property type="entry name" value="Dimeric_a/b-barrel"/>
</dbReference>
<comment type="caution">
    <text evidence="8">The sequence shown here is derived from an EMBL/GenBank/DDBJ whole genome shotgun (WGS) entry which is preliminary data.</text>
</comment>
<reference evidence="8" key="2">
    <citation type="submission" date="2020-09" db="EMBL/GenBank/DDBJ databases">
        <authorList>
            <person name="Sun Q."/>
            <person name="Zhou Y."/>
        </authorList>
    </citation>
    <scope>NUCLEOTIDE SEQUENCE</scope>
    <source>
        <strain evidence="8">CGMCC 1.16067</strain>
    </source>
</reference>
<keyword evidence="2" id="KW-0479">Metal-binding</keyword>
<dbReference type="GO" id="GO:0020037">
    <property type="term" value="F:heme binding"/>
    <property type="evidence" value="ECO:0007669"/>
    <property type="project" value="InterPro"/>
</dbReference>
<evidence type="ECO:0000313" key="8">
    <source>
        <dbReference type="EMBL" id="GGF42008.1"/>
    </source>
</evidence>
<dbReference type="GO" id="GO:0046872">
    <property type="term" value="F:metal ion binding"/>
    <property type="evidence" value="ECO:0007669"/>
    <property type="project" value="UniProtKB-KW"/>
</dbReference>
<dbReference type="EMBL" id="BMKQ01000001">
    <property type="protein sequence ID" value="GGF42008.1"/>
    <property type="molecule type" value="Genomic_DNA"/>
</dbReference>
<keyword evidence="1" id="KW-0349">Heme</keyword>
<dbReference type="Proteomes" id="UP000649179">
    <property type="component" value="Unassembled WGS sequence"/>
</dbReference>
<comment type="catalytic activity">
    <reaction evidence="5">
        <text>Fe-coproporphyrin III + 2 H2O2 + 2 H(+) = heme b + 2 CO2 + 4 H2O</text>
        <dbReference type="Rhea" id="RHEA:56516"/>
        <dbReference type="ChEBI" id="CHEBI:15377"/>
        <dbReference type="ChEBI" id="CHEBI:15378"/>
        <dbReference type="ChEBI" id="CHEBI:16240"/>
        <dbReference type="ChEBI" id="CHEBI:16526"/>
        <dbReference type="ChEBI" id="CHEBI:60344"/>
        <dbReference type="ChEBI" id="CHEBI:68438"/>
        <dbReference type="EC" id="1.3.98.5"/>
    </reaction>
    <physiologicalReaction direction="left-to-right" evidence="5">
        <dbReference type="Rhea" id="RHEA:56517"/>
    </physiologicalReaction>
</comment>
<evidence type="ECO:0000313" key="9">
    <source>
        <dbReference type="Proteomes" id="UP000649179"/>
    </source>
</evidence>
<organism evidence="8 9">
    <name type="scientific">Marmoricola endophyticus</name>
    <dbReference type="NCBI Taxonomy" id="2040280"/>
    <lineage>
        <taxon>Bacteria</taxon>
        <taxon>Bacillati</taxon>
        <taxon>Actinomycetota</taxon>
        <taxon>Actinomycetes</taxon>
        <taxon>Propionibacteriales</taxon>
        <taxon>Nocardioidaceae</taxon>
        <taxon>Marmoricola</taxon>
    </lineage>
</organism>
<reference evidence="8" key="1">
    <citation type="journal article" date="2014" name="Int. J. Syst. Evol. Microbiol.">
        <title>Complete genome sequence of Corynebacterium casei LMG S-19264T (=DSM 44701T), isolated from a smear-ripened cheese.</title>
        <authorList>
            <consortium name="US DOE Joint Genome Institute (JGI-PGF)"/>
            <person name="Walter F."/>
            <person name="Albersmeier A."/>
            <person name="Kalinowski J."/>
            <person name="Ruckert C."/>
        </authorList>
    </citation>
    <scope>NUCLEOTIDE SEQUENCE</scope>
    <source>
        <strain evidence="8">CGMCC 1.16067</strain>
    </source>
</reference>
<dbReference type="EC" id="1.3.98.5" evidence="7"/>
<accession>A0A917BHG3</accession>
<evidence type="ECO:0000256" key="7">
    <source>
        <dbReference type="ARBA" id="ARBA00050019"/>
    </source>
</evidence>
<protein>
    <recommendedName>
        <fullName evidence="7">hydrogen peroxide-dependent heme synthase</fullName>
        <ecNumber evidence="7">1.3.98.5</ecNumber>
    </recommendedName>
</protein>
<gene>
    <name evidence="8" type="ORF">GCM10011519_14800</name>
</gene>
<evidence type="ECO:0000256" key="6">
    <source>
        <dbReference type="ARBA" id="ARBA00049935"/>
    </source>
</evidence>
<evidence type="ECO:0000256" key="5">
    <source>
        <dbReference type="ARBA" id="ARBA00049896"/>
    </source>
</evidence>
<proteinExistence type="predicted"/>
<dbReference type="Pfam" id="PF06778">
    <property type="entry name" value="Chlor_dismutase"/>
    <property type="match status" value="1"/>
</dbReference>
<name>A0A917BHG3_9ACTN</name>
<dbReference type="AlphaFoldDB" id="A0A917BHG3"/>
<dbReference type="InterPro" id="IPR010644">
    <property type="entry name" value="ChdC/CLD"/>
</dbReference>
<evidence type="ECO:0000256" key="2">
    <source>
        <dbReference type="ARBA" id="ARBA00022723"/>
    </source>
</evidence>
<evidence type="ECO:0000256" key="1">
    <source>
        <dbReference type="ARBA" id="ARBA00022617"/>
    </source>
</evidence>
<keyword evidence="9" id="KW-1185">Reference proteome</keyword>